<proteinExistence type="predicted"/>
<organism evidence="3 4">
    <name type="scientific">Pichia kudriavzevii</name>
    <name type="common">Yeast</name>
    <name type="synonym">Issatchenkia orientalis</name>
    <dbReference type="NCBI Taxonomy" id="4909"/>
    <lineage>
        <taxon>Eukaryota</taxon>
        <taxon>Fungi</taxon>
        <taxon>Dikarya</taxon>
        <taxon>Ascomycota</taxon>
        <taxon>Saccharomycotina</taxon>
        <taxon>Pichiomycetes</taxon>
        <taxon>Pichiales</taxon>
        <taxon>Pichiaceae</taxon>
        <taxon>Pichia</taxon>
    </lineage>
</organism>
<name>A0A2U9R2R8_PICKU</name>
<evidence type="ECO:0000259" key="2">
    <source>
        <dbReference type="Pfam" id="PF10607"/>
    </source>
</evidence>
<feature type="domain" description="CTLH/CRA C-terminal to LisH motif" evidence="2">
    <location>
        <begin position="136"/>
        <end position="315"/>
    </location>
</feature>
<dbReference type="PROSITE" id="PS50896">
    <property type="entry name" value="LISH"/>
    <property type="match status" value="1"/>
</dbReference>
<dbReference type="AlphaFoldDB" id="A0A2U9R2R8"/>
<evidence type="ECO:0000313" key="3">
    <source>
        <dbReference type="EMBL" id="AWU75617.1"/>
    </source>
</evidence>
<dbReference type="GeneID" id="40383382"/>
<evidence type="ECO:0000256" key="1">
    <source>
        <dbReference type="SAM" id="MobiDB-lite"/>
    </source>
</evidence>
<dbReference type="Pfam" id="PF10607">
    <property type="entry name" value="CTLH"/>
    <property type="match status" value="1"/>
</dbReference>
<accession>A0A2U9R2R8</accession>
<gene>
    <name evidence="3" type="ORF">C5L36_0B08620</name>
</gene>
<dbReference type="SMART" id="SM00667">
    <property type="entry name" value="LisH"/>
    <property type="match status" value="1"/>
</dbReference>
<dbReference type="VEuPathDB" id="FungiDB:C5L36_0B08620"/>
<reference evidence="3 4" key="1">
    <citation type="submission" date="2018-06" db="EMBL/GenBank/DDBJ databases">
        <title>Population genomics shows no distinction between pathogenic Candida krusei and environmental Pichia kudriavzevii: One species, four names.</title>
        <authorList>
            <person name="Douglass A.P."/>
            <person name="Offei B."/>
            <person name="Braun-Galleani S."/>
            <person name="Coughlan A.Y."/>
            <person name="Martos A."/>
            <person name="Ortiz-Merino R.A."/>
            <person name="Byrne K.P."/>
            <person name="Wolfe K.H."/>
        </authorList>
    </citation>
    <scope>NUCLEOTIDE SEQUENCE [LARGE SCALE GENOMIC DNA]</scope>
    <source>
        <strain evidence="3 4">CBS573</strain>
    </source>
</reference>
<feature type="region of interest" description="Disordered" evidence="1">
    <location>
        <begin position="87"/>
        <end position="109"/>
    </location>
</feature>
<dbReference type="Proteomes" id="UP000249293">
    <property type="component" value="Chromosome 2"/>
</dbReference>
<dbReference type="KEGG" id="pkz:C5L36_0B08620"/>
<feature type="region of interest" description="Disordered" evidence="1">
    <location>
        <begin position="320"/>
        <end position="370"/>
    </location>
</feature>
<feature type="compositionally biased region" description="Low complexity" evidence="1">
    <location>
        <begin position="320"/>
        <end position="349"/>
    </location>
</feature>
<dbReference type="EMBL" id="CP028774">
    <property type="protein sequence ID" value="AWU75617.1"/>
    <property type="molecule type" value="Genomic_DNA"/>
</dbReference>
<sequence>MSATSKPRRDHQMDDNSIRRVNSTPVWPTELPDVFSFSESFFQLQRDLDYSVLQYMIHMGYSNAATLFERELRNDIYEGVTDGIGGALKREEEEEEEEEEKEGKEGKELRLSVDEDGFEQGLKRVKSLQGFDTTEVRKSIMQMILQGEIPDVIDAISFLWPNFFEEYEMVKLRLLHLQAVSKVLEYSKANTTGLTKNEIEKREEGFYKEFVQFVQENLSDSRITQSLQFTKDMESTMGLLARVDCGKELEGLPEDMARQIGTPLRERVARTVNHAILRHVDGIPLQPLDADITHPQSLDTQLENLVKLFLYTLKTKTTLSLKKSTSTSTSPSPSPSPSLSSPSSSSSSSSPPPSSSTSQETFIAVARSLN</sequence>
<evidence type="ECO:0000313" key="4">
    <source>
        <dbReference type="Proteomes" id="UP000249293"/>
    </source>
</evidence>
<keyword evidence="4" id="KW-1185">Reference proteome</keyword>
<protein>
    <recommendedName>
        <fullName evidence="2">CTLH/CRA C-terminal to LisH motif domain-containing protein</fullName>
    </recommendedName>
</protein>
<dbReference type="RefSeq" id="XP_029321094.1">
    <property type="nucleotide sequence ID" value="XM_029465235.1"/>
</dbReference>
<dbReference type="InterPro" id="IPR006594">
    <property type="entry name" value="LisH"/>
</dbReference>
<feature type="region of interest" description="Disordered" evidence="1">
    <location>
        <begin position="1"/>
        <end position="21"/>
    </location>
</feature>
<dbReference type="InterPro" id="IPR024964">
    <property type="entry name" value="CTLH/CRA"/>
</dbReference>
<dbReference type="OrthoDB" id="2415936at2759"/>